<keyword evidence="6 13" id="KW-0479">Metal-binding</keyword>
<keyword evidence="10 13" id="KW-0408">Iron</keyword>
<dbReference type="PANTHER" id="PTHR24289:SF20">
    <property type="entry name" value="STEROID 17-ALPHA-HYDROXYLASE_17,20 LYASE"/>
    <property type="match status" value="1"/>
</dbReference>
<evidence type="ECO:0000313" key="15">
    <source>
        <dbReference type="EMBL" id="ESO99120.1"/>
    </source>
</evidence>
<dbReference type="GeneID" id="20245459"/>
<evidence type="ECO:0000256" key="3">
    <source>
        <dbReference type="ARBA" id="ARBA00004406"/>
    </source>
</evidence>
<keyword evidence="8" id="KW-0492">Microsome</keyword>
<evidence type="ECO:0000256" key="1">
    <source>
        <dbReference type="ARBA" id="ARBA00001971"/>
    </source>
</evidence>
<evidence type="ECO:0000256" key="11">
    <source>
        <dbReference type="ARBA" id="ARBA00023033"/>
    </source>
</evidence>
<dbReference type="Pfam" id="PF00067">
    <property type="entry name" value="p450"/>
    <property type="match status" value="1"/>
</dbReference>
<comment type="similarity">
    <text evidence="4 14">Belongs to the cytochrome P450 family.</text>
</comment>
<evidence type="ECO:0000256" key="2">
    <source>
        <dbReference type="ARBA" id="ARBA00004174"/>
    </source>
</evidence>
<accession>V4AVM7</accession>
<dbReference type="InterPro" id="IPR002401">
    <property type="entry name" value="Cyt_P450_E_grp-I"/>
</dbReference>
<sequence>MVIENSVRYIVDLINKYVPEDVHKLLPESPLSQALLIGTATGLLAYLIFRKRYKLPPGPFALPIVGSPIFWSTKNIGIAFRELTKTYGPVFTVYLGPQRTVVLNDINSVNEALLKKGAHFSNRRQFYSIHRVLNNSEDIIFDNYGTAWKLRRKLASRAIRLFVTSNSFNQKIEEAVSKTLEAMLKEPREFDPKPYMFYVVLNIIAGMCFGKSYAYGDPEYLDLLNNLEANNAVQNDGLIFENIFSWFAGIYKTKRCRTQEDLMEKFLSHVGGYVEEHKANFQPGKITDFTDSLLQAQLDIAAEGKDDMSHLKPVHINLIIFDIFIAGNDTSRNTLIWTLMFIIGTDGVQNKIQTEVDKAIGKLRFPTTHDRNNLPYTDAVLHESMRLGPVAATGVPHSTSCDTTLGKYDIPKDTMIMINHYSLHTNPDNWSDVDKFKPERFLDDDGTMAPKPDNWLPFSAGRRVCAGESLAKPELHLILASLFHRLEFSPAPGTTINMTPDLSPVTMAPKPFKVVVKKRF</sequence>
<dbReference type="AlphaFoldDB" id="V4AVM7"/>
<dbReference type="GO" id="GO:0005506">
    <property type="term" value="F:iron ion binding"/>
    <property type="evidence" value="ECO:0007669"/>
    <property type="project" value="InterPro"/>
</dbReference>
<reference evidence="15 16" key="1">
    <citation type="journal article" date="2013" name="Nature">
        <title>Insights into bilaterian evolution from three spiralian genomes.</title>
        <authorList>
            <person name="Simakov O."/>
            <person name="Marletaz F."/>
            <person name="Cho S.J."/>
            <person name="Edsinger-Gonzales E."/>
            <person name="Havlak P."/>
            <person name="Hellsten U."/>
            <person name="Kuo D.H."/>
            <person name="Larsson T."/>
            <person name="Lv J."/>
            <person name="Arendt D."/>
            <person name="Savage R."/>
            <person name="Osoegawa K."/>
            <person name="de Jong P."/>
            <person name="Grimwood J."/>
            <person name="Chapman J.A."/>
            <person name="Shapiro H."/>
            <person name="Aerts A."/>
            <person name="Otillar R.P."/>
            <person name="Terry A.Y."/>
            <person name="Boore J.L."/>
            <person name="Grigoriev I.V."/>
            <person name="Lindberg D.R."/>
            <person name="Seaver E.C."/>
            <person name="Weisblat D.A."/>
            <person name="Putnam N.H."/>
            <person name="Rokhsar D.S."/>
        </authorList>
    </citation>
    <scope>NUCLEOTIDE SEQUENCE [LARGE SCALE GENOMIC DNA]</scope>
</reference>
<dbReference type="SUPFAM" id="SSF48264">
    <property type="entry name" value="Cytochrome P450"/>
    <property type="match status" value="1"/>
</dbReference>
<dbReference type="RefSeq" id="XP_009050187.1">
    <property type="nucleotide sequence ID" value="XM_009051939.1"/>
</dbReference>
<dbReference type="GO" id="GO:0004508">
    <property type="term" value="F:steroid 17-alpha-monooxygenase activity"/>
    <property type="evidence" value="ECO:0007669"/>
    <property type="project" value="TreeGrafter"/>
</dbReference>
<dbReference type="InterPro" id="IPR036396">
    <property type="entry name" value="Cyt_P450_sf"/>
</dbReference>
<dbReference type="CTD" id="20245459"/>
<dbReference type="GO" id="GO:0042446">
    <property type="term" value="P:hormone biosynthetic process"/>
    <property type="evidence" value="ECO:0007669"/>
    <property type="project" value="TreeGrafter"/>
</dbReference>
<keyword evidence="11 14" id="KW-0503">Monooxygenase</keyword>
<dbReference type="Proteomes" id="UP000030746">
    <property type="component" value="Unassembled WGS sequence"/>
</dbReference>
<evidence type="ECO:0000256" key="10">
    <source>
        <dbReference type="ARBA" id="ARBA00023004"/>
    </source>
</evidence>
<keyword evidence="5 13" id="KW-0349">Heme</keyword>
<dbReference type="STRING" id="225164.V4AVM7"/>
<comment type="cofactor">
    <cofactor evidence="1 13">
        <name>heme</name>
        <dbReference type="ChEBI" id="CHEBI:30413"/>
    </cofactor>
</comment>
<evidence type="ECO:0000256" key="8">
    <source>
        <dbReference type="ARBA" id="ARBA00022848"/>
    </source>
</evidence>
<feature type="binding site" description="axial binding residue" evidence="13">
    <location>
        <position position="465"/>
    </location>
    <ligand>
        <name>heme</name>
        <dbReference type="ChEBI" id="CHEBI:30413"/>
    </ligand>
    <ligandPart>
        <name>Fe</name>
        <dbReference type="ChEBI" id="CHEBI:18248"/>
    </ligandPart>
</feature>
<name>V4AVM7_LOTGI</name>
<dbReference type="OMA" id="YGMASME"/>
<keyword evidence="12" id="KW-0472">Membrane</keyword>
<dbReference type="HOGENOM" id="CLU_001570_22_0_1"/>
<organism evidence="15 16">
    <name type="scientific">Lottia gigantea</name>
    <name type="common">Giant owl limpet</name>
    <dbReference type="NCBI Taxonomy" id="225164"/>
    <lineage>
        <taxon>Eukaryota</taxon>
        <taxon>Metazoa</taxon>
        <taxon>Spiralia</taxon>
        <taxon>Lophotrochozoa</taxon>
        <taxon>Mollusca</taxon>
        <taxon>Gastropoda</taxon>
        <taxon>Patellogastropoda</taxon>
        <taxon>Lottioidea</taxon>
        <taxon>Lottiidae</taxon>
        <taxon>Lottia</taxon>
    </lineage>
</organism>
<keyword evidence="16" id="KW-1185">Reference proteome</keyword>
<dbReference type="GO" id="GO:0042448">
    <property type="term" value="P:progesterone metabolic process"/>
    <property type="evidence" value="ECO:0007669"/>
    <property type="project" value="TreeGrafter"/>
</dbReference>
<proteinExistence type="inferred from homology"/>
<keyword evidence="7" id="KW-0256">Endoplasmic reticulum</keyword>
<dbReference type="Gene3D" id="1.10.630.10">
    <property type="entry name" value="Cytochrome P450"/>
    <property type="match status" value="1"/>
</dbReference>
<dbReference type="EMBL" id="KB201131">
    <property type="protein sequence ID" value="ESO99120.1"/>
    <property type="molecule type" value="Genomic_DNA"/>
</dbReference>
<dbReference type="InterPro" id="IPR001128">
    <property type="entry name" value="Cyt_P450"/>
</dbReference>
<dbReference type="PANTHER" id="PTHR24289">
    <property type="entry name" value="STEROID 17-ALPHA-HYDROXYLASE/17,20 LYASE"/>
    <property type="match status" value="1"/>
</dbReference>
<evidence type="ECO:0000256" key="4">
    <source>
        <dbReference type="ARBA" id="ARBA00010617"/>
    </source>
</evidence>
<dbReference type="PRINTS" id="PR00385">
    <property type="entry name" value="P450"/>
</dbReference>
<evidence type="ECO:0000256" key="5">
    <source>
        <dbReference type="ARBA" id="ARBA00022617"/>
    </source>
</evidence>
<dbReference type="GO" id="GO:0005789">
    <property type="term" value="C:endoplasmic reticulum membrane"/>
    <property type="evidence" value="ECO:0007669"/>
    <property type="project" value="UniProtKB-SubCell"/>
</dbReference>
<dbReference type="InterPro" id="IPR017972">
    <property type="entry name" value="Cyt_P450_CS"/>
</dbReference>
<evidence type="ECO:0000313" key="16">
    <source>
        <dbReference type="Proteomes" id="UP000030746"/>
    </source>
</evidence>
<dbReference type="KEGG" id="lgi:LOTGIDRAFT_201350"/>
<evidence type="ECO:0000256" key="12">
    <source>
        <dbReference type="ARBA" id="ARBA00023136"/>
    </source>
</evidence>
<dbReference type="FunFam" id="1.10.630.10:FF:000238">
    <property type="entry name" value="Cytochrome P450 2A6"/>
    <property type="match status" value="1"/>
</dbReference>
<dbReference type="GO" id="GO:0020037">
    <property type="term" value="F:heme binding"/>
    <property type="evidence" value="ECO:0007669"/>
    <property type="project" value="InterPro"/>
</dbReference>
<dbReference type="OrthoDB" id="2789670at2759"/>
<gene>
    <name evidence="15" type="ORF">LOTGIDRAFT_201350</name>
</gene>
<evidence type="ECO:0000256" key="14">
    <source>
        <dbReference type="RuleBase" id="RU000461"/>
    </source>
</evidence>
<evidence type="ECO:0000256" key="9">
    <source>
        <dbReference type="ARBA" id="ARBA00023002"/>
    </source>
</evidence>
<evidence type="ECO:0000256" key="7">
    <source>
        <dbReference type="ARBA" id="ARBA00022824"/>
    </source>
</evidence>
<dbReference type="PROSITE" id="PS00086">
    <property type="entry name" value="CYTOCHROME_P450"/>
    <property type="match status" value="1"/>
</dbReference>
<keyword evidence="9 14" id="KW-0560">Oxidoreductase</keyword>
<evidence type="ECO:0000256" key="6">
    <source>
        <dbReference type="ARBA" id="ARBA00022723"/>
    </source>
</evidence>
<dbReference type="PRINTS" id="PR00463">
    <property type="entry name" value="EP450I"/>
</dbReference>
<comment type="subcellular location">
    <subcellularLocation>
        <location evidence="3">Endoplasmic reticulum membrane</location>
        <topology evidence="3">Peripheral membrane protein</topology>
    </subcellularLocation>
    <subcellularLocation>
        <location evidence="2">Microsome membrane</location>
        <topology evidence="2">Peripheral membrane protein</topology>
    </subcellularLocation>
</comment>
<protein>
    <submittedName>
        <fullName evidence="15">Uncharacterized protein</fullName>
    </submittedName>
</protein>
<evidence type="ECO:0000256" key="13">
    <source>
        <dbReference type="PIRSR" id="PIRSR602401-1"/>
    </source>
</evidence>